<evidence type="ECO:0000313" key="2">
    <source>
        <dbReference type="EnsemblMetazoa" id="G3431.7:cds"/>
    </source>
</evidence>
<reference evidence="2" key="1">
    <citation type="submission" date="2022-08" db="UniProtKB">
        <authorList>
            <consortium name="EnsemblMetazoa"/>
        </authorList>
    </citation>
    <scope>IDENTIFICATION</scope>
    <source>
        <strain evidence="2">05x7-T-G4-1.051#20</strain>
    </source>
</reference>
<organism evidence="2 3">
    <name type="scientific">Magallana gigas</name>
    <name type="common">Pacific oyster</name>
    <name type="synonym">Crassostrea gigas</name>
    <dbReference type="NCBI Taxonomy" id="29159"/>
    <lineage>
        <taxon>Eukaryota</taxon>
        <taxon>Metazoa</taxon>
        <taxon>Spiralia</taxon>
        <taxon>Lophotrochozoa</taxon>
        <taxon>Mollusca</taxon>
        <taxon>Bivalvia</taxon>
        <taxon>Autobranchia</taxon>
        <taxon>Pteriomorphia</taxon>
        <taxon>Ostreida</taxon>
        <taxon>Ostreoidea</taxon>
        <taxon>Ostreidae</taxon>
        <taxon>Magallana</taxon>
    </lineage>
</organism>
<dbReference type="AlphaFoldDB" id="A0A8W8MNF8"/>
<dbReference type="EnsemblMetazoa" id="G3431.7">
    <property type="protein sequence ID" value="G3431.7:cds"/>
    <property type="gene ID" value="G3431"/>
</dbReference>
<protein>
    <submittedName>
        <fullName evidence="2">Uncharacterized protein</fullName>
    </submittedName>
</protein>
<keyword evidence="3" id="KW-1185">Reference proteome</keyword>
<evidence type="ECO:0000313" key="3">
    <source>
        <dbReference type="Proteomes" id="UP000005408"/>
    </source>
</evidence>
<feature type="region of interest" description="Disordered" evidence="1">
    <location>
        <begin position="129"/>
        <end position="154"/>
    </location>
</feature>
<feature type="compositionally biased region" description="Basic and acidic residues" evidence="1">
    <location>
        <begin position="133"/>
        <end position="146"/>
    </location>
</feature>
<proteinExistence type="predicted"/>
<accession>A0A8W8MNF8</accession>
<dbReference type="Proteomes" id="UP000005408">
    <property type="component" value="Unassembled WGS sequence"/>
</dbReference>
<sequence length="154" mass="18110">ADAEKYKENPDLFPSELPFPYWICQPYVRPNPYIEDKEKKTVKRPLEEKLQSPEFAGLSKNKVKKLLRNPMKKLGRNSEENYEKCVNCPNIRGRKCSYMMCKNCCKEKTFRETLDCKGHRIVLHTKNSSKAAFDQKKREMEEKKAENGPNKMTT</sequence>
<evidence type="ECO:0000256" key="1">
    <source>
        <dbReference type="SAM" id="MobiDB-lite"/>
    </source>
</evidence>
<name>A0A8W8MNF8_MAGGI</name>